<dbReference type="InterPro" id="IPR022742">
    <property type="entry name" value="Hydrolase_4"/>
</dbReference>
<dbReference type="Proteomes" id="UP001230915">
    <property type="component" value="Unassembled WGS sequence"/>
</dbReference>
<comment type="caution">
    <text evidence="2">The sequence shown here is derived from an EMBL/GenBank/DDBJ whole genome shotgun (WGS) entry which is preliminary data.</text>
</comment>
<keyword evidence="3" id="KW-1185">Reference proteome</keyword>
<reference evidence="2 3" key="1">
    <citation type="submission" date="2023-08" db="EMBL/GenBank/DDBJ databases">
        <title>Mesonia sp. MT50, isolated from deep-sea sediment of the Mariana Trench.</title>
        <authorList>
            <person name="Fu H."/>
        </authorList>
    </citation>
    <scope>NUCLEOTIDE SEQUENCE [LARGE SCALE GENOMIC DNA]</scope>
    <source>
        <strain evidence="2 3">MT50</strain>
    </source>
</reference>
<gene>
    <name evidence="2" type="ORF">RBU60_10690</name>
</gene>
<evidence type="ECO:0000313" key="3">
    <source>
        <dbReference type="Proteomes" id="UP001230915"/>
    </source>
</evidence>
<dbReference type="GO" id="GO:0016787">
    <property type="term" value="F:hydrolase activity"/>
    <property type="evidence" value="ECO:0007669"/>
    <property type="project" value="UniProtKB-KW"/>
</dbReference>
<feature type="domain" description="Serine aminopeptidase S33" evidence="1">
    <location>
        <begin position="38"/>
        <end position="247"/>
    </location>
</feature>
<sequence>MGTIKKTKLKEKLYAIKTEDGVRIALWKLNAKKDLGRHIFLTHGAFSNRKIFNGIATALTAKGFTCWVMEWRDHGESSKSEKKFNLETVAKYDLHASFDFLFHKMGLKSVDCLTHSGGGIALTMFLIKNPSYKSYINSMSMFGVQAFGAGTELKGKVRILVGKYVAALLGKVPAKSAGSTENNETYYTLKQWFDWNLNHNFKGENGFDYLEKMPSINIPILSICAKGDHFIAPKKGCEEFLNAFKNDENKLYFCSKENGNLEDYDHSRIILSKNSVKELSPLVLDWINEKSERL</sequence>
<dbReference type="EMBL" id="JAVHUL010000030">
    <property type="protein sequence ID" value="MDQ7918045.1"/>
    <property type="molecule type" value="Genomic_DNA"/>
</dbReference>
<dbReference type="PANTHER" id="PTHR11005">
    <property type="entry name" value="LYSOSOMAL ACID LIPASE-RELATED"/>
    <property type="match status" value="1"/>
</dbReference>
<dbReference type="Gene3D" id="3.40.50.1820">
    <property type="entry name" value="alpha/beta hydrolase"/>
    <property type="match status" value="1"/>
</dbReference>
<accession>A0ABU1A2V8</accession>
<organism evidence="2 3">
    <name type="scientific">Mesonia profundi</name>
    <dbReference type="NCBI Taxonomy" id="3070998"/>
    <lineage>
        <taxon>Bacteria</taxon>
        <taxon>Pseudomonadati</taxon>
        <taxon>Bacteroidota</taxon>
        <taxon>Flavobacteriia</taxon>
        <taxon>Flavobacteriales</taxon>
        <taxon>Flavobacteriaceae</taxon>
        <taxon>Mesonia</taxon>
    </lineage>
</organism>
<keyword evidence="2" id="KW-0378">Hydrolase</keyword>
<protein>
    <submittedName>
        <fullName evidence="2">Alpha/beta fold hydrolase</fullName>
    </submittedName>
</protein>
<dbReference type="Pfam" id="PF12146">
    <property type="entry name" value="Hydrolase_4"/>
    <property type="match status" value="1"/>
</dbReference>
<dbReference type="SUPFAM" id="SSF53474">
    <property type="entry name" value="alpha/beta-Hydrolases"/>
    <property type="match status" value="1"/>
</dbReference>
<evidence type="ECO:0000313" key="2">
    <source>
        <dbReference type="EMBL" id="MDQ7918045.1"/>
    </source>
</evidence>
<name>A0ABU1A2V8_9FLAO</name>
<dbReference type="InterPro" id="IPR029058">
    <property type="entry name" value="AB_hydrolase_fold"/>
</dbReference>
<evidence type="ECO:0000259" key="1">
    <source>
        <dbReference type="Pfam" id="PF12146"/>
    </source>
</evidence>
<proteinExistence type="predicted"/>
<dbReference type="RefSeq" id="WP_308864972.1">
    <property type="nucleotide sequence ID" value="NZ_JAVHUL010000030.1"/>
</dbReference>